<feature type="transmembrane region" description="Helical" evidence="1">
    <location>
        <begin position="114"/>
        <end position="132"/>
    </location>
</feature>
<gene>
    <name evidence="2" type="ORF">ACFSJH_01730</name>
</gene>
<name>A0ABW4YFI0_9BACL</name>
<evidence type="ECO:0008006" key="4">
    <source>
        <dbReference type="Google" id="ProtNLM"/>
    </source>
</evidence>
<organism evidence="2 3">
    <name type="scientific">Paenibacillus yanchengensis</name>
    <dbReference type="NCBI Taxonomy" id="2035833"/>
    <lineage>
        <taxon>Bacteria</taxon>
        <taxon>Bacillati</taxon>
        <taxon>Bacillota</taxon>
        <taxon>Bacilli</taxon>
        <taxon>Bacillales</taxon>
        <taxon>Paenibacillaceae</taxon>
        <taxon>Paenibacillus</taxon>
    </lineage>
</organism>
<comment type="caution">
    <text evidence="2">The sequence shown here is derived from an EMBL/GenBank/DDBJ whole genome shotgun (WGS) entry which is preliminary data.</text>
</comment>
<dbReference type="EMBL" id="JBHUHO010000005">
    <property type="protein sequence ID" value="MFD2114475.1"/>
    <property type="molecule type" value="Genomic_DNA"/>
</dbReference>
<evidence type="ECO:0000313" key="3">
    <source>
        <dbReference type="Proteomes" id="UP001597362"/>
    </source>
</evidence>
<evidence type="ECO:0000256" key="1">
    <source>
        <dbReference type="SAM" id="Phobius"/>
    </source>
</evidence>
<feature type="transmembrane region" description="Helical" evidence="1">
    <location>
        <begin position="12"/>
        <end position="36"/>
    </location>
</feature>
<keyword evidence="3" id="KW-1185">Reference proteome</keyword>
<keyword evidence="1" id="KW-0812">Transmembrane</keyword>
<keyword evidence="1" id="KW-1133">Transmembrane helix</keyword>
<dbReference type="PANTHER" id="PTHR35007">
    <property type="entry name" value="INTEGRAL MEMBRANE PROTEIN-RELATED"/>
    <property type="match status" value="1"/>
</dbReference>
<feature type="transmembrane region" description="Helical" evidence="1">
    <location>
        <begin position="139"/>
        <end position="157"/>
    </location>
</feature>
<keyword evidence="1" id="KW-0472">Membrane</keyword>
<evidence type="ECO:0000313" key="2">
    <source>
        <dbReference type="EMBL" id="MFD2114475.1"/>
    </source>
</evidence>
<proteinExistence type="predicted"/>
<dbReference type="RefSeq" id="WP_377769457.1">
    <property type="nucleotide sequence ID" value="NZ_JBHUHO010000005.1"/>
</dbReference>
<feature type="transmembrane region" description="Helical" evidence="1">
    <location>
        <begin position="293"/>
        <end position="316"/>
    </location>
</feature>
<sequence>MNANRLVLGGTVIYLFALSTVIVLIGGWITLLIFYWKNMKWRTQREDSKGKQLDHLVKKISSKQWKEIMLVAPFYHLLYSGSWHVYIPLRLNVLHVEQRILREEDWSMEQTKQWLALTIGYSYLTATGCSVVSILTKEWIILPAGLVIGLLFVVRLFVESSNQVTSRKIAIVAALPGLVSRLVLLIGAGETVQRAFIKIGLQFQTQQLEEPLPQQWQLAAIALQHGQSFEQVLEKFNKQCAVQEIATFSTILLLNYKRGGDQLVVALKEQTISLWETRKNIVKTKGEEASSKLVFPLVLLLFTMIVLIAAPAVMIAM</sequence>
<protein>
    <recommendedName>
        <fullName evidence="4">Type II secretion system protein GspF domain-containing protein</fullName>
    </recommendedName>
</protein>
<dbReference type="Proteomes" id="UP001597362">
    <property type="component" value="Unassembled WGS sequence"/>
</dbReference>
<accession>A0ABW4YFI0</accession>
<dbReference type="PANTHER" id="PTHR35007:SF2">
    <property type="entry name" value="PILUS ASSEMBLE PROTEIN"/>
    <property type="match status" value="1"/>
</dbReference>
<reference evidence="3" key="1">
    <citation type="journal article" date="2019" name="Int. J. Syst. Evol. Microbiol.">
        <title>The Global Catalogue of Microorganisms (GCM) 10K type strain sequencing project: providing services to taxonomists for standard genome sequencing and annotation.</title>
        <authorList>
            <consortium name="The Broad Institute Genomics Platform"/>
            <consortium name="The Broad Institute Genome Sequencing Center for Infectious Disease"/>
            <person name="Wu L."/>
            <person name="Ma J."/>
        </authorList>
    </citation>
    <scope>NUCLEOTIDE SEQUENCE [LARGE SCALE GENOMIC DNA]</scope>
    <source>
        <strain evidence="3">GH52</strain>
    </source>
</reference>